<evidence type="ECO:0000313" key="4">
    <source>
        <dbReference type="EMBL" id="SIN64235.1"/>
    </source>
</evidence>
<dbReference type="Proteomes" id="UP000185093">
    <property type="component" value="Unassembled WGS sequence"/>
</dbReference>
<feature type="domain" description="UCP01524 winged helix-turn-helix" evidence="2">
    <location>
        <begin position="352"/>
        <end position="424"/>
    </location>
</feature>
<accession>A0ABY1JBR3</accession>
<gene>
    <name evidence="4" type="ORF">SAMN05444368_0569</name>
</gene>
<dbReference type="Gene3D" id="3.40.630.10">
    <property type="entry name" value="Zn peptidases"/>
    <property type="match status" value="1"/>
</dbReference>
<evidence type="ECO:0000313" key="5">
    <source>
        <dbReference type="Proteomes" id="UP000185093"/>
    </source>
</evidence>
<dbReference type="Gene3D" id="3.50.30.90">
    <property type="match status" value="1"/>
</dbReference>
<dbReference type="EMBL" id="FSQZ01000001">
    <property type="protein sequence ID" value="SIN64235.1"/>
    <property type="molecule type" value="Genomic_DNA"/>
</dbReference>
<feature type="domain" description="DUF2172" evidence="1">
    <location>
        <begin position="61"/>
        <end position="152"/>
    </location>
</feature>
<protein>
    <submittedName>
        <fullName evidence="4">Aminopeptidase-like domain-containing protein</fullName>
    </submittedName>
</protein>
<evidence type="ECO:0000259" key="3">
    <source>
        <dbReference type="Pfam" id="PF16254"/>
    </source>
</evidence>
<dbReference type="PIRSF" id="PIRSF015244">
    <property type="entry name" value="UCP015244"/>
    <property type="match status" value="1"/>
</dbReference>
<feature type="domain" description="DUF4910" evidence="3">
    <location>
        <begin position="11"/>
        <end position="349"/>
    </location>
</feature>
<name>A0ABY1JBR3_9BACT</name>
<evidence type="ECO:0000259" key="2">
    <source>
        <dbReference type="Pfam" id="PF16221"/>
    </source>
</evidence>
<dbReference type="InterPro" id="IPR032610">
    <property type="entry name" value="DUF2172"/>
</dbReference>
<dbReference type="Pfam" id="PF09940">
    <property type="entry name" value="DUF2172"/>
    <property type="match status" value="1"/>
</dbReference>
<dbReference type="InterPro" id="IPR012353">
    <property type="entry name" value="UCP015244"/>
</dbReference>
<comment type="caution">
    <text evidence="4">The sequence shown here is derived from an EMBL/GenBank/DDBJ whole genome shotgun (WGS) entry which is preliminary data.</text>
</comment>
<dbReference type="InterPro" id="IPR032589">
    <property type="entry name" value="DUF4910"/>
</dbReference>
<dbReference type="InterPro" id="IPR036388">
    <property type="entry name" value="WH-like_DNA-bd_sf"/>
</dbReference>
<dbReference type="Gene3D" id="1.10.10.10">
    <property type="entry name" value="Winged helix-like DNA-binding domain superfamily/Winged helix DNA-binding domain"/>
    <property type="match status" value="1"/>
</dbReference>
<dbReference type="SUPFAM" id="SSF53187">
    <property type="entry name" value="Zn-dependent exopeptidases"/>
    <property type="match status" value="1"/>
</dbReference>
<dbReference type="Pfam" id="PF16254">
    <property type="entry name" value="DUF4910"/>
    <property type="match status" value="1"/>
</dbReference>
<dbReference type="InterPro" id="IPR032622">
    <property type="entry name" value="UCP01524_HTH"/>
</dbReference>
<reference evidence="4 5" key="1">
    <citation type="submission" date="2016-11" db="EMBL/GenBank/DDBJ databases">
        <authorList>
            <person name="Varghese N."/>
            <person name="Submissions S."/>
        </authorList>
    </citation>
    <scope>NUCLEOTIDE SEQUENCE [LARGE SCALE GENOMIC DNA]</scope>
    <source>
        <strain evidence="4 5">DSM 20664</strain>
    </source>
</reference>
<proteinExistence type="predicted"/>
<dbReference type="CDD" id="cd05644">
    <property type="entry name" value="M28_like"/>
    <property type="match status" value="1"/>
</dbReference>
<organism evidence="4 5">
    <name type="scientific">Acetomicrobium flavidum</name>
    <dbReference type="NCBI Taxonomy" id="49896"/>
    <lineage>
        <taxon>Bacteria</taxon>
        <taxon>Thermotogati</taxon>
        <taxon>Synergistota</taxon>
        <taxon>Synergistia</taxon>
        <taxon>Synergistales</taxon>
        <taxon>Acetomicrobiaceae</taxon>
        <taxon>Acetomicrobium</taxon>
    </lineage>
</organism>
<sequence>MMHNLIGKQMYEFLSDLFPICRSITGGGVRQTLRAIQKHIPIEIREVPTGTQAFDWTVPREWNIKDAYVMDESGNKVVDFRKNNLHVLGYSIPVNKVVSYAELQEHLYSLPEQPDAIPYVTSYYQERWGFCIAHSDRVKLKRYNYKVFIDSELKDGYLTYGELVVPGKSQKEVFLSTYICHPSMANDNLSGPTVATFLAKWIMSTDRRYTYRIVYVPETIGSIVYLSKNLERMKKNVIAGFNLTCMGDNRQYSYLATRMGNLYVDRVALNVLRHKHPNFVKYSFLDRGSDERQYDAPGVDLPVCSVMRSKYGTYPEYHTSLDNLSLVSPEGLYGAYDVIKECIFLIENDHIYKIKCLCEPQLGRRGLYPTLSAKNSASTVRNMMNFIAYADGKNDLIDISDKIGVPVWELYAIIDQLKSADLLDVLDITE</sequence>
<evidence type="ECO:0000259" key="1">
    <source>
        <dbReference type="Pfam" id="PF09940"/>
    </source>
</evidence>
<keyword evidence="5" id="KW-1185">Reference proteome</keyword>
<dbReference type="Pfam" id="PF16221">
    <property type="entry name" value="HTH_47"/>
    <property type="match status" value="1"/>
</dbReference>